<reference evidence="1 2" key="1">
    <citation type="journal article" date="2014" name="Genome Announc.">
        <title>Complete Genome Sequences of Two Escherichia coli O157:H7 Phages Effective in Limiting Contamination of Food Products.</title>
        <authorList>
            <person name="Hong Y."/>
            <person name="Pan Y."/>
            <person name="Harman N.J."/>
            <person name="Ebner P.D."/>
        </authorList>
    </citation>
    <scope>NUCLEOTIDE SEQUENCE [LARGE SCALE GENOMIC DNA]</scope>
</reference>
<evidence type="ECO:0000313" key="2">
    <source>
        <dbReference type="Proteomes" id="UP000026907"/>
    </source>
</evidence>
<proteinExistence type="predicted"/>
<protein>
    <submittedName>
        <fullName evidence="1">Putative baseplate component</fullName>
    </submittedName>
</protein>
<dbReference type="GeneID" id="19486760"/>
<name>A0A023MHS9_9CAUD</name>
<dbReference type="KEGG" id="vg:19486760"/>
<accession>A0A023MHS9</accession>
<dbReference type="RefSeq" id="YP_009030944.1">
    <property type="nucleotide sequence ID" value="NC_024134.1"/>
</dbReference>
<evidence type="ECO:0000313" key="1">
    <source>
        <dbReference type="EMBL" id="AHN83623.1"/>
    </source>
</evidence>
<keyword evidence="2" id="KW-1185">Reference proteome</keyword>
<dbReference type="Proteomes" id="UP000026907">
    <property type="component" value="Segment"/>
</dbReference>
<organism evidence="1 2">
    <name type="scientific">Escherichia phage FFH2</name>
    <dbReference type="NCBI Taxonomy" id="1446490"/>
    <lineage>
        <taxon>Viruses</taxon>
        <taxon>Duplodnaviria</taxon>
        <taxon>Heunggongvirae</taxon>
        <taxon>Uroviricota</taxon>
        <taxon>Caudoviricetes</taxon>
        <taxon>Vequintavirinae</taxon>
        <taxon>Vequintavirus</taxon>
        <taxon>Vequintavirus PDX</taxon>
        <taxon>Vequintavirus FFH2</taxon>
    </lineage>
</organism>
<dbReference type="EMBL" id="KJ190158">
    <property type="protein sequence ID" value="AHN83623.1"/>
    <property type="molecule type" value="Genomic_DNA"/>
</dbReference>
<sequence>MAKYGLTEAGFVIPTLNDLIVETKQSLIRAFGENFNVQSNSVADKLTTIFNEREYQLILMAASVYASQTLYGAEGIYLDELLGRQGIYRRGRSKSSGTCQLTINTTVPYNMIYDSKTYTLDSGNFVLSNDVQVAGNLIAHRINAPDLRIGKYNFQITNQTDGSIKTKSLVLTDKSLDSSDLPSFYGEIKQFIVDNTTLLNDDLIQIDMLTGTLWIGYNSNLDQVGLNSRVDFRVSPIVGERTITLDVIANEAGELSREAETVTTMSPTPSGFIKLTNRERFNEGRDVEKDSEYRLRASSTKQLTSKATRPAILSAVSEVKGVEKVRVFSNNTDKTDAKGIPPYKFQVVVFGGATEDICQALYQTIACTNRTYGNIFYDVTTSDGQTERIYYSKANTYRLDVRITYSGAALSTTEKDAIIEALLQVVNGLDVADTLYNIQLVGAASAAVSIGRFNRLVIQVKSVGASDEAYTTNDIVANMTEVFDLDESNITFQQTI</sequence>